<proteinExistence type="predicted"/>
<dbReference type="Proteomes" id="UP000250174">
    <property type="component" value="Unassembled WGS sequence"/>
</dbReference>
<name>A0AAX1Q7A4_9BACI</name>
<protein>
    <submittedName>
        <fullName evidence="1">Uncharacterized protein</fullName>
    </submittedName>
</protein>
<sequence>MGQYQEDNKEKSCSKNYLLKFHLQEPIYVHFSNPSFFSNEDMVVFCILKNKGLLLPPNLLDKF</sequence>
<evidence type="ECO:0000313" key="1">
    <source>
        <dbReference type="EMBL" id="RAS75536.1"/>
    </source>
</evidence>
<gene>
    <name evidence="1" type="ORF">A3864_15765</name>
</gene>
<comment type="caution">
    <text evidence="1">The sequence shown here is derived from an EMBL/GenBank/DDBJ whole genome shotgun (WGS) entry which is preliminary data.</text>
</comment>
<dbReference type="AlphaFoldDB" id="A0AAX1Q7A4"/>
<dbReference type="EMBL" id="LVYK01000035">
    <property type="protein sequence ID" value="RAS75536.1"/>
    <property type="molecule type" value="Genomic_DNA"/>
</dbReference>
<organism evidence="1 2">
    <name type="scientific">Priestia endophytica</name>
    <dbReference type="NCBI Taxonomy" id="135735"/>
    <lineage>
        <taxon>Bacteria</taxon>
        <taxon>Bacillati</taxon>
        <taxon>Bacillota</taxon>
        <taxon>Bacilli</taxon>
        <taxon>Bacillales</taxon>
        <taxon>Bacillaceae</taxon>
        <taxon>Priestia</taxon>
    </lineage>
</organism>
<reference evidence="1 2" key="1">
    <citation type="submission" date="2016-03" db="EMBL/GenBank/DDBJ databases">
        <title>Comparison of Bacillus endophyticus and B. anthracis characteristics using whole genome sequence analysis and microbiological techniques.</title>
        <authorList>
            <person name="Lekota K.E."/>
            <person name="Mafofo J."/>
            <person name="Rees J."/>
            <person name="Muchadeyi F.C."/>
            <person name="Madoroba E."/>
            <person name="Van Heerden H."/>
        </authorList>
    </citation>
    <scope>NUCLEOTIDE SEQUENCE [LARGE SCALE GENOMIC DNA]</scope>
    <source>
        <strain evidence="1 2">3631_10C</strain>
    </source>
</reference>
<accession>A0AAX1Q7A4</accession>
<evidence type="ECO:0000313" key="2">
    <source>
        <dbReference type="Proteomes" id="UP000250174"/>
    </source>
</evidence>